<evidence type="ECO:0000313" key="1">
    <source>
        <dbReference type="EMBL" id="MET3660405.1"/>
    </source>
</evidence>
<evidence type="ECO:0000313" key="2">
    <source>
        <dbReference type="Proteomes" id="UP001549143"/>
    </source>
</evidence>
<dbReference type="EMBL" id="JBEPMN010000002">
    <property type="protein sequence ID" value="MET3660405.1"/>
    <property type="molecule type" value="Genomic_DNA"/>
</dbReference>
<protein>
    <submittedName>
        <fullName evidence="1">Uncharacterized protein</fullName>
    </submittedName>
</protein>
<reference evidence="1 2" key="1">
    <citation type="submission" date="2024-06" db="EMBL/GenBank/DDBJ databases">
        <title>Genomic Encyclopedia of Type Strains, Phase IV (KMG-IV): sequencing the most valuable type-strain genomes for metagenomic binning, comparative biology and taxonomic classification.</title>
        <authorList>
            <person name="Goeker M."/>
        </authorList>
    </citation>
    <scope>NUCLEOTIDE SEQUENCE [LARGE SCALE GENOMIC DNA]</scope>
    <source>
        <strain evidence="1 2">DSM 19730</strain>
    </source>
</reference>
<sequence>MDTGSIIATEADIEEIAREGYDRCHPEDSFADLVHRSAFSKEDRYLLRQWLSYARAEAQRRAAARSQDSHR</sequence>
<proteinExistence type="predicted"/>
<organism evidence="1 2">
    <name type="scientific">Aquamicrobium ahrensii</name>
    <dbReference type="NCBI Taxonomy" id="469551"/>
    <lineage>
        <taxon>Bacteria</taxon>
        <taxon>Pseudomonadati</taxon>
        <taxon>Pseudomonadota</taxon>
        <taxon>Alphaproteobacteria</taxon>
        <taxon>Hyphomicrobiales</taxon>
        <taxon>Phyllobacteriaceae</taxon>
        <taxon>Aquamicrobium</taxon>
    </lineage>
</organism>
<dbReference type="Proteomes" id="UP001549143">
    <property type="component" value="Unassembled WGS sequence"/>
</dbReference>
<dbReference type="RefSeq" id="WP_354150305.1">
    <property type="nucleotide sequence ID" value="NZ_JBEPMN010000002.1"/>
</dbReference>
<accession>A0ABV2KH64</accession>
<keyword evidence="2" id="KW-1185">Reference proteome</keyword>
<comment type="caution">
    <text evidence="1">The sequence shown here is derived from an EMBL/GenBank/DDBJ whole genome shotgun (WGS) entry which is preliminary data.</text>
</comment>
<gene>
    <name evidence="1" type="ORF">ABID44_000719</name>
</gene>
<name>A0ABV2KH64_9HYPH</name>